<dbReference type="AlphaFoldDB" id="A0A1Y2MPY3"/>
<evidence type="ECO:0000313" key="8">
    <source>
        <dbReference type="EMBL" id="OSY37286.1"/>
    </source>
</evidence>
<dbReference type="Pfam" id="PF23562">
    <property type="entry name" value="AMP-binding_C_3"/>
    <property type="match status" value="1"/>
</dbReference>
<dbReference type="InterPro" id="IPR020845">
    <property type="entry name" value="AMP-binding_CS"/>
</dbReference>
<dbReference type="EMBL" id="MIGB01000031">
    <property type="protein sequence ID" value="OSY37286.1"/>
    <property type="molecule type" value="Genomic_DNA"/>
</dbReference>
<dbReference type="PANTHER" id="PTHR43272">
    <property type="entry name" value="LONG-CHAIN-FATTY-ACID--COA LIGASE"/>
    <property type="match status" value="1"/>
</dbReference>
<feature type="domain" description="AMP-dependent synthetase/ligase" evidence="7">
    <location>
        <begin position="25"/>
        <end position="432"/>
    </location>
</feature>
<evidence type="ECO:0000313" key="9">
    <source>
        <dbReference type="Proteomes" id="UP000194360"/>
    </source>
</evidence>
<feature type="region of interest" description="Disordered" evidence="6">
    <location>
        <begin position="521"/>
        <end position="540"/>
    </location>
</feature>
<comment type="similarity">
    <text evidence="1">Belongs to the ATP-dependent AMP-binding enzyme family.</text>
</comment>
<dbReference type="PROSITE" id="PS00455">
    <property type="entry name" value="AMP_BINDING"/>
    <property type="match status" value="1"/>
</dbReference>
<evidence type="ECO:0000259" key="7">
    <source>
        <dbReference type="Pfam" id="PF00501"/>
    </source>
</evidence>
<evidence type="ECO:0000256" key="6">
    <source>
        <dbReference type="SAM" id="MobiDB-lite"/>
    </source>
</evidence>
<accession>A0A1Y2MPY3</accession>
<proteinExistence type="inferred from homology"/>
<keyword evidence="2 8" id="KW-0436">Ligase</keyword>
<keyword evidence="9" id="KW-1185">Reference proteome</keyword>
<dbReference type="STRING" id="2074.BG845_04797"/>
<dbReference type="Pfam" id="PF00501">
    <property type="entry name" value="AMP-binding"/>
    <property type="match status" value="1"/>
</dbReference>
<evidence type="ECO:0000256" key="2">
    <source>
        <dbReference type="ARBA" id="ARBA00022598"/>
    </source>
</evidence>
<dbReference type="RefSeq" id="WP_085914959.1">
    <property type="nucleotide sequence ID" value="NZ_AP018920.1"/>
</dbReference>
<dbReference type="OrthoDB" id="9803968at2"/>
<dbReference type="InterPro" id="IPR042099">
    <property type="entry name" value="ANL_N_sf"/>
</dbReference>
<protein>
    <recommendedName>
        <fullName evidence="5">Acyl-CoA synthetase</fullName>
    </recommendedName>
</protein>
<dbReference type="Proteomes" id="UP000194360">
    <property type="component" value="Unassembled WGS sequence"/>
</dbReference>
<dbReference type="CDD" id="cd05907">
    <property type="entry name" value="VL_LC_FACS_like"/>
    <property type="match status" value="1"/>
</dbReference>
<reference evidence="8 9" key="1">
    <citation type="submission" date="2016-09" db="EMBL/GenBank/DDBJ databases">
        <title>Pseudonocardia autotrophica DSM535, a candidate organism with high potential of specific P450 cytochromes.</title>
        <authorList>
            <person name="Grumaz C."/>
            <person name="Vainshtein Y."/>
            <person name="Kirstahler P."/>
            <person name="Sohn K."/>
        </authorList>
    </citation>
    <scope>NUCLEOTIDE SEQUENCE [LARGE SCALE GENOMIC DNA]</scope>
    <source>
        <strain evidence="8 9">DSM 535</strain>
    </source>
</reference>
<dbReference type="SUPFAM" id="SSF56801">
    <property type="entry name" value="Acetyl-CoA synthetase-like"/>
    <property type="match status" value="1"/>
</dbReference>
<dbReference type="GO" id="GO:0016020">
    <property type="term" value="C:membrane"/>
    <property type="evidence" value="ECO:0007669"/>
    <property type="project" value="TreeGrafter"/>
</dbReference>
<evidence type="ECO:0000256" key="4">
    <source>
        <dbReference type="ARBA" id="ARBA00023098"/>
    </source>
</evidence>
<keyword evidence="3" id="KW-0276">Fatty acid metabolism</keyword>
<organism evidence="8 9">
    <name type="scientific">Pseudonocardia autotrophica</name>
    <name type="common">Amycolata autotrophica</name>
    <name type="synonym">Nocardia autotrophica</name>
    <dbReference type="NCBI Taxonomy" id="2074"/>
    <lineage>
        <taxon>Bacteria</taxon>
        <taxon>Bacillati</taxon>
        <taxon>Actinomycetota</taxon>
        <taxon>Actinomycetes</taxon>
        <taxon>Pseudonocardiales</taxon>
        <taxon>Pseudonocardiaceae</taxon>
        <taxon>Pseudonocardia</taxon>
    </lineage>
</organism>
<dbReference type="PANTHER" id="PTHR43272:SF32">
    <property type="entry name" value="AMP-DEPENDENT SYNTHETASE_LIGASE DOMAIN-CONTAINING PROTEIN"/>
    <property type="match status" value="1"/>
</dbReference>
<evidence type="ECO:0000256" key="1">
    <source>
        <dbReference type="ARBA" id="ARBA00006432"/>
    </source>
</evidence>
<dbReference type="InterPro" id="IPR000873">
    <property type="entry name" value="AMP-dep_synth/lig_dom"/>
</dbReference>
<sequence>MREYSVPATVSVGADESVSDAVFENAAQHAAEVLYRRKGADGAWSDITAAEFAEQVTRVAAGLIAAGTQAGDRIALLSRTRYEWTLFDYAILAAGGVTVPIYETSSPDQISWILSDSGAVGIVVETAEHTASVEKVRADVPELRHIWQIDPSAAAPDSPSAIEQLSGLGSDTADDVVHERRNAVRADDLATLIYTSGTTGRPKGCELTHRNLLSECRTIASTIPDLLSHGGSVLLFLPLAHVFGKAIQCGALTTRTVVGHSPDVKNLLPDLAEFKPTFLLAVPRVFEKVYNGARLRAHNDGKARIFDAAADTAIAYSEAIDSGGPGFVLKAKHALFDKLVYGKLRAAVGGNVTAAVSGSAPLGARLGHFFRGIGLPVLEGYGLTETTAGITLNTLDAQRVGSVGRPVPGCAVRIAEDGEVMLRGDIVFQGYWHNEDASKESLESDGWFHSGDIGELDDAGFLTITGRKKEIIVTAGGKNVAPAVLEDRLRAHPLVGQCIVVGDQKPFISALVTIDPEALPGWRERNGKPEGAGGSASDLIDDPELRGEIAAAVEEANQAVSRAEQIRKFRILPADFSEAGGELTPTMKVKRKVVVDTYSGEIEALYAGASAERG</sequence>
<dbReference type="Gene3D" id="3.40.50.12780">
    <property type="entry name" value="N-terminal domain of ligase-like"/>
    <property type="match status" value="1"/>
</dbReference>
<keyword evidence="4" id="KW-0443">Lipid metabolism</keyword>
<comment type="caution">
    <text evidence="8">The sequence shown here is derived from an EMBL/GenBank/DDBJ whole genome shotgun (WGS) entry which is preliminary data.</text>
</comment>
<evidence type="ECO:0000256" key="5">
    <source>
        <dbReference type="ARBA" id="ARBA00032875"/>
    </source>
</evidence>
<dbReference type="GO" id="GO:0004467">
    <property type="term" value="F:long-chain fatty acid-CoA ligase activity"/>
    <property type="evidence" value="ECO:0007669"/>
    <property type="project" value="TreeGrafter"/>
</dbReference>
<evidence type="ECO:0000256" key="3">
    <source>
        <dbReference type="ARBA" id="ARBA00022832"/>
    </source>
</evidence>
<gene>
    <name evidence="8" type="ORF">BG845_04797</name>
</gene>
<name>A0A1Y2MPY3_PSEAH</name>